<keyword evidence="3" id="KW-0067">ATP-binding</keyword>
<accession>X1VUD5</accession>
<dbReference type="AlphaFoldDB" id="X1VUD5"/>
<name>X1VUD5_9ZZZZ</name>
<proteinExistence type="predicted"/>
<evidence type="ECO:0000259" key="4">
    <source>
        <dbReference type="Pfam" id="PF00005"/>
    </source>
</evidence>
<keyword evidence="2" id="KW-0547">Nucleotide-binding</keyword>
<reference evidence="5" key="1">
    <citation type="journal article" date="2014" name="Front. Microbiol.">
        <title>High frequency of phylogenetically diverse reductive dehalogenase-homologous genes in deep subseafloor sedimentary metagenomes.</title>
        <authorList>
            <person name="Kawai M."/>
            <person name="Futagami T."/>
            <person name="Toyoda A."/>
            <person name="Takaki Y."/>
            <person name="Nishi S."/>
            <person name="Hori S."/>
            <person name="Arai W."/>
            <person name="Tsubouchi T."/>
            <person name="Morono Y."/>
            <person name="Uchiyama I."/>
            <person name="Ito T."/>
            <person name="Fujiyama A."/>
            <person name="Inagaki F."/>
            <person name="Takami H."/>
        </authorList>
    </citation>
    <scope>NUCLEOTIDE SEQUENCE</scope>
    <source>
        <strain evidence="5">Expedition CK06-06</strain>
    </source>
</reference>
<keyword evidence="1" id="KW-0813">Transport</keyword>
<organism evidence="5">
    <name type="scientific">marine sediment metagenome</name>
    <dbReference type="NCBI Taxonomy" id="412755"/>
    <lineage>
        <taxon>unclassified sequences</taxon>
        <taxon>metagenomes</taxon>
        <taxon>ecological metagenomes</taxon>
    </lineage>
</organism>
<sequence>MPEDALKIVDLTKTYSVSMGAFRGRRPLHAVNGVNLTVPRGSVLGLVGESGCGKTTLAKLILG</sequence>
<dbReference type="GO" id="GO:0016887">
    <property type="term" value="F:ATP hydrolysis activity"/>
    <property type="evidence" value="ECO:0007669"/>
    <property type="project" value="InterPro"/>
</dbReference>
<dbReference type="SUPFAM" id="SSF52540">
    <property type="entry name" value="P-loop containing nucleoside triphosphate hydrolases"/>
    <property type="match status" value="1"/>
</dbReference>
<dbReference type="PANTHER" id="PTHR43776">
    <property type="entry name" value="TRANSPORT ATP-BINDING PROTEIN"/>
    <property type="match status" value="1"/>
</dbReference>
<dbReference type="EMBL" id="BARW01032493">
    <property type="protein sequence ID" value="GAJ13805.1"/>
    <property type="molecule type" value="Genomic_DNA"/>
</dbReference>
<evidence type="ECO:0000256" key="3">
    <source>
        <dbReference type="ARBA" id="ARBA00022840"/>
    </source>
</evidence>
<dbReference type="Gene3D" id="3.40.50.300">
    <property type="entry name" value="P-loop containing nucleotide triphosphate hydrolases"/>
    <property type="match status" value="1"/>
</dbReference>
<evidence type="ECO:0000256" key="1">
    <source>
        <dbReference type="ARBA" id="ARBA00022448"/>
    </source>
</evidence>
<comment type="caution">
    <text evidence="5">The sequence shown here is derived from an EMBL/GenBank/DDBJ whole genome shotgun (WGS) entry which is preliminary data.</text>
</comment>
<dbReference type="InterPro" id="IPR003439">
    <property type="entry name" value="ABC_transporter-like_ATP-bd"/>
</dbReference>
<gene>
    <name evidence="5" type="ORF">S12H4_51417</name>
</gene>
<dbReference type="GO" id="GO:0005524">
    <property type="term" value="F:ATP binding"/>
    <property type="evidence" value="ECO:0007669"/>
    <property type="project" value="UniProtKB-KW"/>
</dbReference>
<dbReference type="InterPro" id="IPR050319">
    <property type="entry name" value="ABC_transp_ATP-bind"/>
</dbReference>
<dbReference type="Pfam" id="PF00005">
    <property type="entry name" value="ABC_tran"/>
    <property type="match status" value="1"/>
</dbReference>
<evidence type="ECO:0000256" key="2">
    <source>
        <dbReference type="ARBA" id="ARBA00022741"/>
    </source>
</evidence>
<feature type="non-terminal residue" evidence="5">
    <location>
        <position position="63"/>
    </location>
</feature>
<evidence type="ECO:0000313" key="5">
    <source>
        <dbReference type="EMBL" id="GAJ13805.1"/>
    </source>
</evidence>
<protein>
    <recommendedName>
        <fullName evidence="4">ABC transporter domain-containing protein</fullName>
    </recommendedName>
</protein>
<dbReference type="InterPro" id="IPR027417">
    <property type="entry name" value="P-loop_NTPase"/>
</dbReference>
<feature type="domain" description="ABC transporter" evidence="4">
    <location>
        <begin position="31"/>
        <end position="63"/>
    </location>
</feature>